<reference key="2">
    <citation type="submission" date="2011-05" db="EMBL/GenBank/DDBJ databases">
        <title>Complete genome sequence of the aerobic marine methanotroph Methylomonas methanica MC09.</title>
        <authorList>
            <person name="Boden R."/>
            <person name="Cunliffe M."/>
            <person name="Scanlan J."/>
            <person name="Moussard H."/>
            <person name="Kits K.D."/>
            <person name="Klotz M."/>
            <person name="Jetten M."/>
            <person name="Vuilleumier S."/>
            <person name="Han J."/>
            <person name="Peters L."/>
            <person name="Mikhailova N."/>
            <person name="Teshima H."/>
            <person name="Tapia R."/>
            <person name="Kyrpides N."/>
            <person name="Ivanova N."/>
            <person name="Pagani I."/>
            <person name="Cheng J.-F."/>
            <person name="Goodwin L."/>
            <person name="Han C."/>
            <person name="Hauser L."/>
            <person name="Land M."/>
            <person name="Lapidus A."/>
            <person name="Lucas S."/>
            <person name="Pitluck S."/>
            <person name="Woyke T."/>
            <person name="Stein L.Y."/>
            <person name="Murrell C."/>
        </authorList>
    </citation>
    <scope>NUCLEOTIDE SEQUENCE</scope>
    <source>
        <strain>MC09</strain>
    </source>
</reference>
<accession>F9ZV22</accession>
<proteinExistence type="predicted"/>
<organism evidence="1 2">
    <name type="scientific">Methylomonas methanica (strain DSM 25384 / MC09)</name>
    <dbReference type="NCBI Taxonomy" id="857087"/>
    <lineage>
        <taxon>Bacteria</taxon>
        <taxon>Pseudomonadati</taxon>
        <taxon>Pseudomonadota</taxon>
        <taxon>Gammaproteobacteria</taxon>
        <taxon>Methylococcales</taxon>
        <taxon>Methylococcaceae</taxon>
        <taxon>Methylomonas</taxon>
    </lineage>
</organism>
<name>F9ZV22_METMM</name>
<reference evidence="2" key="3">
    <citation type="submission" date="2011-05" db="EMBL/GenBank/DDBJ databases">
        <title>Complete sequence of Methylomonas methanica MC09.</title>
        <authorList>
            <consortium name="US DOE Joint Genome Institute"/>
            <person name="Lucas S."/>
            <person name="Han J."/>
            <person name="Lapidus A."/>
            <person name="Cheng J.-F."/>
            <person name="Goodwin L."/>
            <person name="Pitluck S."/>
            <person name="Peters L."/>
            <person name="Mikhailova N."/>
            <person name="Teshima H."/>
            <person name="Han C."/>
            <person name="Tapia R."/>
            <person name="Land M."/>
            <person name="Hauser L."/>
            <person name="Kyrpides N."/>
            <person name="Ivanova N."/>
            <person name="Pagani I."/>
            <person name="Stein L."/>
            <person name="Woyke T."/>
        </authorList>
    </citation>
    <scope>NUCLEOTIDE SEQUENCE [LARGE SCALE GENOMIC DNA]</scope>
    <source>
        <strain evidence="2">MC09</strain>
    </source>
</reference>
<dbReference type="AlphaFoldDB" id="F9ZV22"/>
<dbReference type="KEGG" id="mmt:Metme_1019"/>
<reference evidence="1 2" key="1">
    <citation type="journal article" date="2011" name="J. Bacteriol.">
        <title>Complete Genome Sequence of the Aerobic Marine Methanotroph Methylomonas methanica MC09.</title>
        <authorList>
            <person name="Boden R."/>
            <person name="Cunliffe M."/>
            <person name="Scanlan J."/>
            <person name="Moussard H."/>
            <person name="Kits K.D."/>
            <person name="Klotz M.G."/>
            <person name="Jetten M.S."/>
            <person name="Vuilleumier S."/>
            <person name="Han J."/>
            <person name="Peters L."/>
            <person name="Mikhailova N."/>
            <person name="Teshima H."/>
            <person name="Tapia R."/>
            <person name="Kyrpides N."/>
            <person name="Ivanova N."/>
            <person name="Pagani I."/>
            <person name="Cheng J.F."/>
            <person name="Goodwin L."/>
            <person name="Han C."/>
            <person name="Hauser L."/>
            <person name="Land M.L."/>
            <person name="Lapidus A."/>
            <person name="Lucas S."/>
            <person name="Pitluck S."/>
            <person name="Woyke T."/>
            <person name="Stein L."/>
            <person name="Murrell J.C."/>
        </authorList>
    </citation>
    <scope>NUCLEOTIDE SEQUENCE [LARGE SCALE GENOMIC DNA]</scope>
    <source>
        <strain evidence="1 2">MC09</strain>
    </source>
</reference>
<gene>
    <name evidence="1" type="ordered locus">Metme_1019</name>
</gene>
<keyword evidence="2" id="KW-1185">Reference proteome</keyword>
<dbReference type="Proteomes" id="UP000008888">
    <property type="component" value="Chromosome"/>
</dbReference>
<sequence>MGSAEFTYFLSKMTDNQRKKMFNSPMQSGCGIDLFLGEVFYKNKIKVTSEAANAKISITLKDKNKPITNDDRVALVLNDMASQAMTALLTDGELLKALKARMLSEKK</sequence>
<protein>
    <submittedName>
        <fullName evidence="1">Uncharacterized protein</fullName>
    </submittedName>
</protein>
<evidence type="ECO:0000313" key="2">
    <source>
        <dbReference type="Proteomes" id="UP000008888"/>
    </source>
</evidence>
<evidence type="ECO:0000313" key="1">
    <source>
        <dbReference type="EMBL" id="AEF99455.1"/>
    </source>
</evidence>
<dbReference type="EMBL" id="CP002738">
    <property type="protein sequence ID" value="AEF99455.1"/>
    <property type="molecule type" value="Genomic_DNA"/>
</dbReference>
<dbReference type="HOGENOM" id="CLU_2206936_0_0_6"/>